<dbReference type="SUPFAM" id="SSF82109">
    <property type="entry name" value="MIR domain"/>
    <property type="match status" value="1"/>
</dbReference>
<dbReference type="Pfam" id="PF02366">
    <property type="entry name" value="PMT"/>
    <property type="match status" value="1"/>
</dbReference>
<dbReference type="InterPro" id="IPR032421">
    <property type="entry name" value="PMT_4TMC"/>
</dbReference>
<dbReference type="FunFam" id="2.80.10.50:FF:000044">
    <property type="entry name" value="Dolichyl-phosphate-mannose-protein mannosyltransferase 4"/>
    <property type="match status" value="1"/>
</dbReference>
<comment type="catalytic activity">
    <reaction evidence="12 14">
        <text>a di-trans,poly-cis-dolichyl beta-D-mannosyl phosphate + L-threonyl-[protein] = 3-O-(alpha-D-mannosyl)-L-threonyl-[protein] + a di-trans,poly-cis-dolichyl phosphate + H(+)</text>
        <dbReference type="Rhea" id="RHEA:53396"/>
        <dbReference type="Rhea" id="RHEA-COMP:11060"/>
        <dbReference type="Rhea" id="RHEA-COMP:13547"/>
        <dbReference type="Rhea" id="RHEA-COMP:19498"/>
        <dbReference type="Rhea" id="RHEA-COMP:19501"/>
        <dbReference type="ChEBI" id="CHEBI:15378"/>
        <dbReference type="ChEBI" id="CHEBI:30013"/>
        <dbReference type="ChEBI" id="CHEBI:57683"/>
        <dbReference type="ChEBI" id="CHEBI:58211"/>
        <dbReference type="ChEBI" id="CHEBI:137323"/>
        <dbReference type="EC" id="2.4.1.109"/>
    </reaction>
</comment>
<keyword evidence="5 14" id="KW-0808">Transferase</keyword>
<dbReference type="Gene3D" id="2.80.10.50">
    <property type="match status" value="1"/>
</dbReference>
<evidence type="ECO:0000313" key="18">
    <source>
        <dbReference type="Proteomes" id="UP001310594"/>
    </source>
</evidence>
<dbReference type="EMBL" id="JAVRQU010000016">
    <property type="protein sequence ID" value="KAK5694130.1"/>
    <property type="molecule type" value="Genomic_DNA"/>
</dbReference>
<evidence type="ECO:0000259" key="16">
    <source>
        <dbReference type="PROSITE" id="PS50919"/>
    </source>
</evidence>
<dbReference type="SMART" id="SM00472">
    <property type="entry name" value="MIR"/>
    <property type="match status" value="3"/>
</dbReference>
<dbReference type="Proteomes" id="UP001310594">
    <property type="component" value="Unassembled WGS sequence"/>
</dbReference>
<keyword evidence="9 14" id="KW-1133">Transmembrane helix</keyword>
<evidence type="ECO:0000256" key="14">
    <source>
        <dbReference type="RuleBase" id="RU367007"/>
    </source>
</evidence>
<dbReference type="PANTHER" id="PTHR10050">
    <property type="entry name" value="DOLICHYL-PHOSPHATE-MANNOSE--PROTEIN MANNOSYLTRANSFERASE"/>
    <property type="match status" value="1"/>
</dbReference>
<keyword evidence="8 14" id="KW-0256">Endoplasmic reticulum</keyword>
<keyword evidence="7" id="KW-0677">Repeat</keyword>
<evidence type="ECO:0000256" key="5">
    <source>
        <dbReference type="ARBA" id="ARBA00022679"/>
    </source>
</evidence>
<evidence type="ECO:0000256" key="11">
    <source>
        <dbReference type="ARBA" id="ARBA00023180"/>
    </source>
</evidence>
<feature type="transmembrane region" description="Helical" evidence="14">
    <location>
        <begin position="189"/>
        <end position="208"/>
    </location>
</feature>
<sequence>MSSPQVGVRKRQPNGKKVGADADAPVLNVDVSEKIEQVKQAGKEVVQRDWDYKLALTIITVLAFVTRFWGISHPNQVVFDEVHFGKFASYYLQRTYFFDVHPPFGKLLFAFAGWLVGYDGSFLFENIGDSYITNKVPYVAYRSMPALMGSLTVTTVFWIMWESGYSLPACIVAASIVLFDNAHIGQTRLILLDATLVLFMALSVLSYIRFYKLRHEPFTRKWWKWLLLTGINMSSVISTKYVGAFTFFSIGVPVAIDLWDLLDIKRKQGPLSLPDFGKHLAARVIGLIVVPFLMYLFWFQVHFAILSRSGPGDDFMTPEFQETLSDNLMTQQAVGIDYFDNIAMRHKETKVYLHSHVDHYPLRYEDGRISSQGQQVTGYPHNDTNNLWQVVPSQALEGLGHPVKNGDTVRFRHLVTDTWLLTHDVASPSMPTNQEFTTVPGEDANGARFNDTLFELRIENGKPGQQFKTLASHFKLVHVPTKVALWTTHTIAPLPEWGFKQAEINGNKNLVQGSNIWYVEEVPGLAEDSPRLVKEERKTKSMPFLKKYFELQRAMFYHNNALTSSHPYASFPIQWPFLLRGVSFWTENETRQQIYFLGNPVGWWFASSILAVFAGILLADQVSVRRGVDALDKRTRSRLYNSTGFFFLIWAAHYAPFFIMGRQLFLHHYLPAHLASALVAGALVEFVFNIEPPELANFTEAQLLEAKKGSTKTQAQQSDERLRSKPIRERIAGQSLLATWAAAVVIVAVLIWGFIFFAPLTYGKPGLSVEQVNSRKWLNYDLHFAK</sequence>
<keyword evidence="4 14" id="KW-0328">Glycosyltransferase</keyword>
<comment type="subcellular location">
    <subcellularLocation>
        <location evidence="1 14">Endoplasmic reticulum membrane</location>
        <topology evidence="1 14">Multi-pass membrane protein</topology>
    </subcellularLocation>
</comment>
<keyword evidence="6 14" id="KW-0812">Transmembrane</keyword>
<evidence type="ECO:0000256" key="6">
    <source>
        <dbReference type="ARBA" id="ARBA00022692"/>
    </source>
</evidence>
<name>A0AAN7VZK9_9PEZI</name>
<keyword evidence="10 14" id="KW-0472">Membrane</keyword>
<reference evidence="17" key="1">
    <citation type="submission" date="2023-08" db="EMBL/GenBank/DDBJ databases">
        <title>Black Yeasts Isolated from many extreme environments.</title>
        <authorList>
            <person name="Coleine C."/>
            <person name="Stajich J.E."/>
            <person name="Selbmann L."/>
        </authorList>
    </citation>
    <scope>NUCLEOTIDE SEQUENCE</scope>
    <source>
        <strain evidence="17">CCFEE 5810</strain>
    </source>
</reference>
<feature type="transmembrane region" description="Helical" evidence="14">
    <location>
        <begin position="280"/>
        <end position="299"/>
    </location>
</feature>
<evidence type="ECO:0000256" key="3">
    <source>
        <dbReference type="ARBA" id="ARBA00007222"/>
    </source>
</evidence>
<evidence type="ECO:0000313" key="17">
    <source>
        <dbReference type="EMBL" id="KAK5694130.1"/>
    </source>
</evidence>
<dbReference type="GO" id="GO:0005789">
    <property type="term" value="C:endoplasmic reticulum membrane"/>
    <property type="evidence" value="ECO:0007669"/>
    <property type="project" value="UniProtKB-SubCell"/>
</dbReference>
<dbReference type="PROSITE" id="PS50919">
    <property type="entry name" value="MIR"/>
    <property type="match status" value="2"/>
</dbReference>
<dbReference type="AlphaFoldDB" id="A0AAN7VZK9"/>
<feature type="transmembrane region" description="Helical" evidence="14">
    <location>
        <begin position="731"/>
        <end position="758"/>
    </location>
</feature>
<evidence type="ECO:0000256" key="13">
    <source>
        <dbReference type="ARBA" id="ARBA00045102"/>
    </source>
</evidence>
<comment type="pathway">
    <text evidence="2 14">Protein modification; protein glycosylation.</text>
</comment>
<accession>A0AAN7VZK9</accession>
<dbReference type="GO" id="GO:0004169">
    <property type="term" value="F:dolichyl-phosphate-mannose-protein mannosyltransferase activity"/>
    <property type="evidence" value="ECO:0007669"/>
    <property type="project" value="UniProtKB-UniRule"/>
</dbReference>
<evidence type="ECO:0000256" key="4">
    <source>
        <dbReference type="ARBA" id="ARBA00022676"/>
    </source>
</evidence>
<evidence type="ECO:0000256" key="7">
    <source>
        <dbReference type="ARBA" id="ARBA00022737"/>
    </source>
</evidence>
<evidence type="ECO:0000256" key="9">
    <source>
        <dbReference type="ARBA" id="ARBA00022989"/>
    </source>
</evidence>
<feature type="transmembrane region" description="Helical" evidence="14">
    <location>
        <begin position="139"/>
        <end position="159"/>
    </location>
</feature>
<evidence type="ECO:0000256" key="8">
    <source>
        <dbReference type="ARBA" id="ARBA00022824"/>
    </source>
</evidence>
<dbReference type="EC" id="2.4.1.109" evidence="14"/>
<organism evidence="17 18">
    <name type="scientific">Elasticomyces elasticus</name>
    <dbReference type="NCBI Taxonomy" id="574655"/>
    <lineage>
        <taxon>Eukaryota</taxon>
        <taxon>Fungi</taxon>
        <taxon>Dikarya</taxon>
        <taxon>Ascomycota</taxon>
        <taxon>Pezizomycotina</taxon>
        <taxon>Dothideomycetes</taxon>
        <taxon>Dothideomycetidae</taxon>
        <taxon>Mycosphaerellales</taxon>
        <taxon>Teratosphaeriaceae</taxon>
        <taxon>Elasticomyces</taxon>
    </lineage>
</organism>
<feature type="region of interest" description="Disordered" evidence="15">
    <location>
        <begin position="1"/>
        <end position="21"/>
    </location>
</feature>
<keyword evidence="11" id="KW-0325">Glycoprotein</keyword>
<evidence type="ECO:0000256" key="1">
    <source>
        <dbReference type="ARBA" id="ARBA00004477"/>
    </source>
</evidence>
<feature type="transmembrane region" description="Helical" evidence="14">
    <location>
        <begin position="52"/>
        <end position="71"/>
    </location>
</feature>
<evidence type="ECO:0000256" key="10">
    <source>
        <dbReference type="ARBA" id="ARBA00023136"/>
    </source>
</evidence>
<proteinExistence type="inferred from homology"/>
<dbReference type="InterPro" id="IPR036300">
    <property type="entry name" value="MIR_dom_sf"/>
</dbReference>
<dbReference type="PANTHER" id="PTHR10050:SF51">
    <property type="entry name" value="PROTEIN O-MANNOSYL-TRANSFERASE 1"/>
    <property type="match status" value="1"/>
</dbReference>
<comment type="caution">
    <text evidence="17">The sequence shown here is derived from an EMBL/GenBank/DDBJ whole genome shotgun (WGS) entry which is preliminary data.</text>
</comment>
<feature type="domain" description="MIR" evidence="16">
    <location>
        <begin position="333"/>
        <end position="393"/>
    </location>
</feature>
<comment type="similarity">
    <text evidence="3 14">Belongs to the glycosyltransferase 39 family.</text>
</comment>
<dbReference type="InterPro" id="IPR003342">
    <property type="entry name" value="ArnT-like_N"/>
</dbReference>
<dbReference type="InterPro" id="IPR027005">
    <property type="entry name" value="PMT-like"/>
</dbReference>
<dbReference type="Pfam" id="PF16192">
    <property type="entry name" value="PMT_4TMC"/>
    <property type="match status" value="1"/>
</dbReference>
<feature type="transmembrane region" description="Helical" evidence="14">
    <location>
        <begin position="601"/>
        <end position="619"/>
    </location>
</feature>
<comment type="function">
    <text evidence="14">Transfers mannose from Dol-P-mannose to Ser or Thr residues on proteins.</text>
</comment>
<feature type="transmembrane region" description="Helical" evidence="14">
    <location>
        <begin position="639"/>
        <end position="660"/>
    </location>
</feature>
<feature type="transmembrane region" description="Helical" evidence="14">
    <location>
        <begin position="107"/>
        <end position="127"/>
    </location>
</feature>
<protein>
    <recommendedName>
        <fullName evidence="14">Dolichyl-phosphate-mannose--protein mannosyltransferase</fullName>
        <ecNumber evidence="14">2.4.1.109</ecNumber>
    </recommendedName>
</protein>
<evidence type="ECO:0000256" key="12">
    <source>
        <dbReference type="ARBA" id="ARBA00045085"/>
    </source>
</evidence>
<comment type="catalytic activity">
    <reaction evidence="13 14">
        <text>a di-trans,poly-cis-dolichyl beta-D-mannosyl phosphate + L-seryl-[protein] = 3-O-(alpha-D-mannosyl)-L-seryl-[protein] + a di-trans,poly-cis-dolichyl phosphate + H(+)</text>
        <dbReference type="Rhea" id="RHEA:17377"/>
        <dbReference type="Rhea" id="RHEA-COMP:9863"/>
        <dbReference type="Rhea" id="RHEA-COMP:13546"/>
        <dbReference type="Rhea" id="RHEA-COMP:19498"/>
        <dbReference type="Rhea" id="RHEA-COMP:19501"/>
        <dbReference type="ChEBI" id="CHEBI:15378"/>
        <dbReference type="ChEBI" id="CHEBI:29999"/>
        <dbReference type="ChEBI" id="CHEBI:57683"/>
        <dbReference type="ChEBI" id="CHEBI:58211"/>
        <dbReference type="ChEBI" id="CHEBI:137321"/>
        <dbReference type="EC" id="2.4.1.109"/>
    </reaction>
</comment>
<gene>
    <name evidence="17" type="primary">PMT4</name>
    <name evidence="17" type="ORF">LTR97_009751</name>
</gene>
<dbReference type="CDD" id="cd23285">
    <property type="entry name" value="beta-trefoil_MIR_PMT4-like"/>
    <property type="match status" value="1"/>
</dbReference>
<dbReference type="Pfam" id="PF02815">
    <property type="entry name" value="MIR"/>
    <property type="match status" value="1"/>
</dbReference>
<evidence type="ECO:0000256" key="2">
    <source>
        <dbReference type="ARBA" id="ARBA00004922"/>
    </source>
</evidence>
<feature type="domain" description="MIR" evidence="16">
    <location>
        <begin position="400"/>
        <end position="459"/>
    </location>
</feature>
<evidence type="ECO:0000256" key="15">
    <source>
        <dbReference type="SAM" id="MobiDB-lite"/>
    </source>
</evidence>
<feature type="transmembrane region" description="Helical" evidence="14">
    <location>
        <begin position="666"/>
        <end position="688"/>
    </location>
</feature>
<dbReference type="InterPro" id="IPR016093">
    <property type="entry name" value="MIR_motif"/>
</dbReference>